<comment type="caution">
    <text evidence="2">The sequence shown here is derived from an EMBL/GenBank/DDBJ whole genome shotgun (WGS) entry which is preliminary data.</text>
</comment>
<reference evidence="2 3" key="1">
    <citation type="submission" date="2023-09" db="EMBL/GenBank/DDBJ databases">
        <title>Multi-omics analysis of a traditional fermented food reveals byproduct-associated fungal strains for waste-to-food upcycling.</title>
        <authorList>
            <consortium name="Lawrence Berkeley National Laboratory"/>
            <person name="Rekdal V.M."/>
            <person name="Villalobos-Escobedo J.M."/>
            <person name="Rodriguez-Valeron N."/>
            <person name="Garcia M.O."/>
            <person name="Vasquez D.P."/>
            <person name="Damayanti I."/>
            <person name="Sorensen P.M."/>
            <person name="Baidoo E.E."/>
            <person name="De Carvalho A.C."/>
            <person name="Riley R."/>
            <person name="Lipzen A."/>
            <person name="He G."/>
            <person name="Yan M."/>
            <person name="Haridas S."/>
            <person name="Daum C."/>
            <person name="Yoshinaga Y."/>
            <person name="Ng V."/>
            <person name="Grigoriev I.V."/>
            <person name="Munk R."/>
            <person name="Nuraida L."/>
            <person name="Wijaya C.H."/>
            <person name="Morales P.-C."/>
            <person name="Keasling J.D."/>
        </authorList>
    </citation>
    <scope>NUCLEOTIDE SEQUENCE [LARGE SCALE GENOMIC DNA]</scope>
    <source>
        <strain evidence="2 3">FGSC 2613</strain>
    </source>
</reference>
<name>A0ABR3DI20_NEUIN</name>
<accession>A0ABR3DI20</accession>
<evidence type="ECO:0000313" key="3">
    <source>
        <dbReference type="Proteomes" id="UP001451303"/>
    </source>
</evidence>
<sequence>MDSMSEPPGRNTSLAVPKTRENRVLEHASISMVNLLEGHEQYQPVNTANTFQPNQHNRVSDLAFEFHRTNSCTDLHNQRPRMSPSPCKTTRSPNVLLQRARQLITDHKDLKSERERGGNRKDVILAACANTSRPQTPTPLSRMAYNLGREEIQSSPRLQSSQSVFNLDVQSLGNAIASYGEESSHSILETGEKSQRGHSSASHSGSPGQSAEKPFMLVPKVIVTPEVKALDNGVTSL</sequence>
<gene>
    <name evidence="2" type="ORF">QR685DRAFT_570923</name>
</gene>
<keyword evidence="3" id="KW-1185">Reference proteome</keyword>
<evidence type="ECO:0000313" key="2">
    <source>
        <dbReference type="EMBL" id="KAL0472321.1"/>
    </source>
</evidence>
<organism evidence="2 3">
    <name type="scientific">Neurospora intermedia</name>
    <dbReference type="NCBI Taxonomy" id="5142"/>
    <lineage>
        <taxon>Eukaryota</taxon>
        <taxon>Fungi</taxon>
        <taxon>Dikarya</taxon>
        <taxon>Ascomycota</taxon>
        <taxon>Pezizomycotina</taxon>
        <taxon>Sordariomycetes</taxon>
        <taxon>Sordariomycetidae</taxon>
        <taxon>Sordariales</taxon>
        <taxon>Sordariaceae</taxon>
        <taxon>Neurospora</taxon>
    </lineage>
</organism>
<protein>
    <submittedName>
        <fullName evidence="2">Uncharacterized protein</fullName>
    </submittedName>
</protein>
<proteinExistence type="predicted"/>
<feature type="compositionally biased region" description="Low complexity" evidence="1">
    <location>
        <begin position="197"/>
        <end position="211"/>
    </location>
</feature>
<dbReference type="EMBL" id="JAVLET010000003">
    <property type="protein sequence ID" value="KAL0472321.1"/>
    <property type="molecule type" value="Genomic_DNA"/>
</dbReference>
<feature type="region of interest" description="Disordered" evidence="1">
    <location>
        <begin position="183"/>
        <end position="213"/>
    </location>
</feature>
<evidence type="ECO:0000256" key="1">
    <source>
        <dbReference type="SAM" id="MobiDB-lite"/>
    </source>
</evidence>
<dbReference type="Proteomes" id="UP001451303">
    <property type="component" value="Unassembled WGS sequence"/>
</dbReference>